<dbReference type="AlphaFoldDB" id="A0A4R8RRD7"/>
<feature type="region of interest" description="Disordered" evidence="1">
    <location>
        <begin position="205"/>
        <end position="234"/>
    </location>
</feature>
<comment type="caution">
    <text evidence="2">The sequence shown here is derived from an EMBL/GenBank/DDBJ whole genome shotgun (WGS) entry which is preliminary data.</text>
</comment>
<name>A0A4R8RRD7_COLTR</name>
<protein>
    <submittedName>
        <fullName evidence="2">Uncharacterized protein</fullName>
    </submittedName>
</protein>
<dbReference type="EMBL" id="RYZW01000044">
    <property type="protein sequence ID" value="TDZ58466.1"/>
    <property type="molecule type" value="Genomic_DNA"/>
</dbReference>
<gene>
    <name evidence="2" type="ORF">CTRI78_v005353</name>
</gene>
<feature type="region of interest" description="Disordered" evidence="1">
    <location>
        <begin position="1"/>
        <end position="46"/>
    </location>
</feature>
<evidence type="ECO:0000313" key="2">
    <source>
        <dbReference type="EMBL" id="TDZ58466.1"/>
    </source>
</evidence>
<feature type="compositionally biased region" description="Polar residues" evidence="1">
    <location>
        <begin position="33"/>
        <end position="46"/>
    </location>
</feature>
<dbReference type="STRING" id="5466.A0A4R8RRD7"/>
<reference evidence="2 3" key="1">
    <citation type="submission" date="2018-12" db="EMBL/GenBank/DDBJ databases">
        <title>Genome sequence and assembly of Colletotrichum trifolii.</title>
        <authorList>
            <person name="Gan P."/>
            <person name="Shirasu K."/>
        </authorList>
    </citation>
    <scope>NUCLEOTIDE SEQUENCE [LARGE SCALE GENOMIC DNA]</scope>
    <source>
        <strain evidence="2 3">543-2</strain>
    </source>
</reference>
<proteinExistence type="predicted"/>
<accession>A0A4R8RRD7</accession>
<organism evidence="2 3">
    <name type="scientific">Colletotrichum trifolii</name>
    <dbReference type="NCBI Taxonomy" id="5466"/>
    <lineage>
        <taxon>Eukaryota</taxon>
        <taxon>Fungi</taxon>
        <taxon>Dikarya</taxon>
        <taxon>Ascomycota</taxon>
        <taxon>Pezizomycotina</taxon>
        <taxon>Sordariomycetes</taxon>
        <taxon>Hypocreomycetidae</taxon>
        <taxon>Glomerellales</taxon>
        <taxon>Glomerellaceae</taxon>
        <taxon>Colletotrichum</taxon>
        <taxon>Colletotrichum orbiculare species complex</taxon>
    </lineage>
</organism>
<evidence type="ECO:0000256" key="1">
    <source>
        <dbReference type="SAM" id="MobiDB-lite"/>
    </source>
</evidence>
<sequence>MPPHDYIPPHSYPAYPRGSTVKSSSRNDLDDQSVVSSTPSYGAASHGSSVASYYTQYSMATYENMHRMPPSESSPPSEYSTASDFAQIQARNPPPPITSSRRLQCEFRDWINCQHTFGMDEVDQWIQHTEDEHLRGRYPVVSLCWFCEIEFNSQGYLDLGWNFDARMRHIAGHILEGDHFENRRPDFHVLNHVDSLRLISAEAFQREQGRSEGPPAPSGLYPPGWRPERHDRSRRIVEEARSSGRRHRNTRHYF</sequence>
<evidence type="ECO:0000313" key="3">
    <source>
        <dbReference type="Proteomes" id="UP000295703"/>
    </source>
</evidence>
<dbReference type="Proteomes" id="UP000295703">
    <property type="component" value="Unassembled WGS sequence"/>
</dbReference>
<keyword evidence="3" id="KW-1185">Reference proteome</keyword>